<evidence type="ECO:0000259" key="4">
    <source>
        <dbReference type="Pfam" id="PF07699"/>
    </source>
</evidence>
<comment type="caution">
    <text evidence="5">The sequence shown here is derived from an EMBL/GenBank/DDBJ whole genome shotgun (WGS) entry which is preliminary data.</text>
</comment>
<accession>A0A1R2B0U2</accession>
<evidence type="ECO:0000256" key="1">
    <source>
        <dbReference type="ARBA" id="ARBA00022441"/>
    </source>
</evidence>
<sequence>MLYLLFSLVHSLHIEPLPTSLTPPTSRRMVSSIHSDIDNSAYLFGGGSQSGDPYSDELWKFSLDDYKWSQVNLNTPVIPEGRVGCAMATHEEYIYVYGGACDHGPSADFWLYSLEEAIWTEHNIKGDKPGPIAHPAYSNFEYKGVNYMAMFGGFNSEIATNELYLLDLENEIWTYYNSSTTKPMPRIGARMEYYNDHLYLWGASQDGDKDEDLKLYRYSLEDQSWSVIETYYMDNMDSRSFHGVYCWDEYFYVFYGVNMNDAIEFDSVLMVPLTGGNWTELELNFKITIGMFATVLNKETVWIFCGGDTEGEYNSVYQINLTSKIITEFFPDTYIFHRRHSYTFFRIGTDLLLFGGADSEQVYDDLYKYSLMTLQWQSVVASGDPPSARYGHCASGYQGLYLIIFGGRNFDTEFNDMFQYNLRTNTWSTIIPHPEPAPRYGCCMTTHEKFIIIQGGETPSKVTNEIITIDLHNHELSIVDNFNLFEKELNIRNHKCWSRHSSDGVTLELLVATGENAYGQVLKHVFVITFDIDNKVNEAVVESLIYLNESQSWAAAGVIAMSNTFLIIGGTKRAMYASNKIFSISSRKSSNEVVQLEIIYEDNTTAYWYNHDIEHYMRNIYIGFSGAYFANMVKEHKILSHVYRIHPSDIIDDYKYIECSAGTYGENCDPCRPGTYKEDVGPDDCLECPIGTYNPNNSSISIESCFPCKFGFFANKTGMENCLHCQPNYYCPVGSNKETFRYYRDDVLSHQPANYASNISDPFDGKIYYFVYLTGMMMFLIYIFNSNFRNKLSRIDYFSEKHETKVGQPVIKLRTSLGGLFTIVFFVFQVIYISQAFNNYRYDNILETKALVPAIIRDDVFKASEFVVETELLYYPGSCTQPYPKTKEEENTCTEYLYETYEDIQGETKCSKNNKTDTCTLTFKCQDCYLTGDSSIEYRLCEYGSLASGIKVSVRSPSSIPGEYSEEAYILEFINGTVLRGDASSEFFFEVTRSVFESDSSDWTTGTTGYHIGRMSDPNPGDHLTGDDIYFEPCVSLKIYLNMNGSVLVTRRIFKLAFMLMITTSIASVFGILEMFGLAMIMSEKAEGCLKRKVKSIKDLNSVISARGYICHSFEYGENEKSSGKINKSSFYPSTYGNASHKITPTLFLSPEKFVDTTQNIDLDL</sequence>
<feature type="transmembrane region" description="Helical" evidence="3">
    <location>
        <begin position="1056"/>
        <end position="1082"/>
    </location>
</feature>
<organism evidence="5 6">
    <name type="scientific">Stentor coeruleus</name>
    <dbReference type="NCBI Taxonomy" id="5963"/>
    <lineage>
        <taxon>Eukaryota</taxon>
        <taxon>Sar</taxon>
        <taxon>Alveolata</taxon>
        <taxon>Ciliophora</taxon>
        <taxon>Postciliodesmatophora</taxon>
        <taxon>Heterotrichea</taxon>
        <taxon>Heterotrichida</taxon>
        <taxon>Stentoridae</taxon>
        <taxon>Stentor</taxon>
    </lineage>
</organism>
<dbReference type="Pfam" id="PF24681">
    <property type="entry name" value="Kelch_KLHDC2_KLHL20_DRC7"/>
    <property type="match status" value="3"/>
</dbReference>
<gene>
    <name evidence="5" type="ORF">SteCoe_31618</name>
</gene>
<reference evidence="5 6" key="1">
    <citation type="submission" date="2016-11" db="EMBL/GenBank/DDBJ databases">
        <title>The macronuclear genome of Stentor coeruleus: a giant cell with tiny introns.</title>
        <authorList>
            <person name="Slabodnick M."/>
            <person name="Ruby J.G."/>
            <person name="Reiff S.B."/>
            <person name="Swart E.C."/>
            <person name="Gosai S."/>
            <person name="Prabakaran S."/>
            <person name="Witkowska E."/>
            <person name="Larue G.E."/>
            <person name="Fisher S."/>
            <person name="Freeman R.M."/>
            <person name="Gunawardena J."/>
            <person name="Chu W."/>
            <person name="Stover N.A."/>
            <person name="Gregory B.D."/>
            <person name="Nowacki M."/>
            <person name="Derisi J."/>
            <person name="Roy S.W."/>
            <person name="Marshall W.F."/>
            <person name="Sood P."/>
        </authorList>
    </citation>
    <scope>NUCLEOTIDE SEQUENCE [LARGE SCALE GENOMIC DNA]</scope>
    <source>
        <strain evidence="5">WM001</strain>
    </source>
</reference>
<dbReference type="AlphaFoldDB" id="A0A1R2B0U2"/>
<dbReference type="Gene3D" id="2.120.10.80">
    <property type="entry name" value="Kelch-type beta propeller"/>
    <property type="match status" value="3"/>
</dbReference>
<dbReference type="InterPro" id="IPR015915">
    <property type="entry name" value="Kelch-typ_b-propeller"/>
</dbReference>
<dbReference type="PANTHER" id="PTHR46093:SF18">
    <property type="entry name" value="FIBRONECTIN TYPE-III DOMAIN-CONTAINING PROTEIN"/>
    <property type="match status" value="1"/>
</dbReference>
<keyword evidence="3" id="KW-0472">Membrane</keyword>
<keyword evidence="1" id="KW-0880">Kelch repeat</keyword>
<proteinExistence type="predicted"/>
<dbReference type="Gene3D" id="2.10.50.10">
    <property type="entry name" value="Tumor Necrosis Factor Receptor, subunit A, domain 2"/>
    <property type="match status" value="1"/>
</dbReference>
<feature type="domain" description="Tyrosine-protein kinase ephrin type A/B receptor-like" evidence="4">
    <location>
        <begin position="666"/>
        <end position="705"/>
    </location>
</feature>
<protein>
    <recommendedName>
        <fullName evidence="4">Tyrosine-protein kinase ephrin type A/B receptor-like domain-containing protein</fullName>
    </recommendedName>
</protein>
<keyword evidence="3" id="KW-1133">Transmembrane helix</keyword>
<evidence type="ECO:0000256" key="3">
    <source>
        <dbReference type="SAM" id="Phobius"/>
    </source>
</evidence>
<dbReference type="SMART" id="SM01411">
    <property type="entry name" value="Ephrin_rec_like"/>
    <property type="match status" value="1"/>
</dbReference>
<dbReference type="SMART" id="SM00612">
    <property type="entry name" value="Kelch"/>
    <property type="match status" value="1"/>
</dbReference>
<keyword evidence="6" id="KW-1185">Reference proteome</keyword>
<name>A0A1R2B0U2_9CILI</name>
<dbReference type="Pfam" id="PF07699">
    <property type="entry name" value="Ephrin_rec_like"/>
    <property type="match status" value="1"/>
</dbReference>
<dbReference type="SUPFAM" id="SSF57184">
    <property type="entry name" value="Growth factor receptor domain"/>
    <property type="match status" value="1"/>
</dbReference>
<keyword evidence="2" id="KW-0677">Repeat</keyword>
<evidence type="ECO:0000313" key="5">
    <source>
        <dbReference type="EMBL" id="OMJ70413.1"/>
    </source>
</evidence>
<dbReference type="InterPro" id="IPR011641">
    <property type="entry name" value="Tyr-kin_ephrin_A/B_rcpt-like"/>
</dbReference>
<evidence type="ECO:0000256" key="2">
    <source>
        <dbReference type="ARBA" id="ARBA00022737"/>
    </source>
</evidence>
<dbReference type="InterPro" id="IPR009030">
    <property type="entry name" value="Growth_fac_rcpt_cys_sf"/>
</dbReference>
<dbReference type="OrthoDB" id="354396at2759"/>
<dbReference type="SUPFAM" id="SSF117281">
    <property type="entry name" value="Kelch motif"/>
    <property type="match status" value="2"/>
</dbReference>
<dbReference type="PANTHER" id="PTHR46093">
    <property type="entry name" value="ACYL-COA-BINDING DOMAIN-CONTAINING PROTEIN 5"/>
    <property type="match status" value="1"/>
</dbReference>
<evidence type="ECO:0000313" key="6">
    <source>
        <dbReference type="Proteomes" id="UP000187209"/>
    </source>
</evidence>
<feature type="transmembrane region" description="Helical" evidence="3">
    <location>
        <begin position="817"/>
        <end position="837"/>
    </location>
</feature>
<dbReference type="EMBL" id="MPUH01001090">
    <property type="protein sequence ID" value="OMJ70413.1"/>
    <property type="molecule type" value="Genomic_DNA"/>
</dbReference>
<dbReference type="CDD" id="cd00185">
    <property type="entry name" value="TNFRSF"/>
    <property type="match status" value="1"/>
</dbReference>
<dbReference type="InterPro" id="IPR006652">
    <property type="entry name" value="Kelch_1"/>
</dbReference>
<dbReference type="Proteomes" id="UP000187209">
    <property type="component" value="Unassembled WGS sequence"/>
</dbReference>
<feature type="transmembrane region" description="Helical" evidence="3">
    <location>
        <begin position="767"/>
        <end position="784"/>
    </location>
</feature>
<keyword evidence="3" id="KW-0812">Transmembrane</keyword>